<reference evidence="2 3" key="1">
    <citation type="submission" date="2016-10" db="EMBL/GenBank/DDBJ databases">
        <authorList>
            <person name="de Groot N.N."/>
        </authorList>
    </citation>
    <scope>NUCLEOTIDE SEQUENCE [LARGE SCALE GENOMIC DNA]</scope>
    <source>
        <strain evidence="2 3">CGMCC 1.9109</strain>
    </source>
</reference>
<dbReference type="Pfam" id="PF00550">
    <property type="entry name" value="PP-binding"/>
    <property type="match status" value="1"/>
</dbReference>
<feature type="domain" description="Carrier" evidence="1">
    <location>
        <begin position="1"/>
        <end position="78"/>
    </location>
</feature>
<evidence type="ECO:0000313" key="2">
    <source>
        <dbReference type="EMBL" id="SDD53858.1"/>
    </source>
</evidence>
<protein>
    <submittedName>
        <fullName evidence="2">Acyl carrier protein</fullName>
    </submittedName>
</protein>
<dbReference type="EMBL" id="FNAK01000002">
    <property type="protein sequence ID" value="SDD53858.1"/>
    <property type="molecule type" value="Genomic_DNA"/>
</dbReference>
<name>A0A1G6VJY2_9PROT</name>
<dbReference type="InterPro" id="IPR009081">
    <property type="entry name" value="PP-bd_ACP"/>
</dbReference>
<dbReference type="OrthoDB" id="287644at2"/>
<sequence length="81" mass="8948">MAKAETIEKIYELIEPLNKKGIDLAPDVTFASDLELDSLTVMDLVADIEDEFDIVLPLNLLPELETIAHVADAVEKILKKG</sequence>
<dbReference type="Proteomes" id="UP000183685">
    <property type="component" value="Unassembled WGS sequence"/>
</dbReference>
<organism evidence="2 3">
    <name type="scientific">Kordiimonas lacus</name>
    <dbReference type="NCBI Taxonomy" id="637679"/>
    <lineage>
        <taxon>Bacteria</taxon>
        <taxon>Pseudomonadati</taxon>
        <taxon>Pseudomonadota</taxon>
        <taxon>Alphaproteobacteria</taxon>
        <taxon>Kordiimonadales</taxon>
        <taxon>Kordiimonadaceae</taxon>
        <taxon>Kordiimonas</taxon>
    </lineage>
</organism>
<dbReference type="AlphaFoldDB" id="A0A1G6VJY2"/>
<evidence type="ECO:0000259" key="1">
    <source>
        <dbReference type="PROSITE" id="PS50075"/>
    </source>
</evidence>
<keyword evidence="3" id="KW-1185">Reference proteome</keyword>
<accession>A0A1G6VJY2</accession>
<gene>
    <name evidence="2" type="ORF">SAMN04488071_0755</name>
</gene>
<dbReference type="Gene3D" id="1.10.1200.10">
    <property type="entry name" value="ACP-like"/>
    <property type="match status" value="1"/>
</dbReference>
<dbReference type="SUPFAM" id="SSF47336">
    <property type="entry name" value="ACP-like"/>
    <property type="match status" value="1"/>
</dbReference>
<proteinExistence type="predicted"/>
<evidence type="ECO:0000313" key="3">
    <source>
        <dbReference type="Proteomes" id="UP000183685"/>
    </source>
</evidence>
<dbReference type="STRING" id="637679.GCA_001550055_02469"/>
<dbReference type="InterPro" id="IPR036736">
    <property type="entry name" value="ACP-like_sf"/>
</dbReference>
<dbReference type="PROSITE" id="PS50075">
    <property type="entry name" value="CARRIER"/>
    <property type="match status" value="1"/>
</dbReference>
<dbReference type="RefSeq" id="WP_068305462.1">
    <property type="nucleotide sequence ID" value="NZ_FNAK01000002.1"/>
</dbReference>